<dbReference type="GO" id="GO:0043590">
    <property type="term" value="C:bacterial nucleoid"/>
    <property type="evidence" value="ECO:0007669"/>
    <property type="project" value="TreeGrafter"/>
</dbReference>
<dbReference type="GO" id="GO:0016787">
    <property type="term" value="F:hydrolase activity"/>
    <property type="evidence" value="ECO:0007669"/>
    <property type="project" value="UniProtKB-KW"/>
</dbReference>
<dbReference type="InterPro" id="IPR001650">
    <property type="entry name" value="Helicase_C-like"/>
</dbReference>
<dbReference type="InterPro" id="IPR032284">
    <property type="entry name" value="RecQ_Zn-bd"/>
</dbReference>
<dbReference type="EC" id="5.6.2.4" evidence="10"/>
<dbReference type="InterPro" id="IPR027417">
    <property type="entry name" value="P-loop_NTPase"/>
</dbReference>
<dbReference type="GO" id="GO:0043138">
    <property type="term" value="F:3'-5' DNA helicase activity"/>
    <property type="evidence" value="ECO:0007669"/>
    <property type="project" value="UniProtKB-EC"/>
</dbReference>
<protein>
    <recommendedName>
        <fullName evidence="11">ATP-dependent DNA helicase RecQ</fullName>
        <ecNumber evidence="10">5.6.2.4</ecNumber>
    </recommendedName>
    <alternativeName>
        <fullName evidence="12">DNA 3'-5' helicase RecQ</fullName>
    </alternativeName>
</protein>
<dbReference type="PROSITE" id="PS51192">
    <property type="entry name" value="HELICASE_ATP_BIND_1"/>
    <property type="match status" value="1"/>
</dbReference>
<dbReference type="RefSeq" id="WP_041998891.1">
    <property type="nucleotide sequence ID" value="NZ_CP022382.1"/>
</dbReference>
<dbReference type="PROSITE" id="PS51194">
    <property type="entry name" value="HELICASE_CTER"/>
    <property type="match status" value="1"/>
</dbReference>
<evidence type="ECO:0000256" key="8">
    <source>
        <dbReference type="ARBA" id="ARBA00023235"/>
    </source>
</evidence>
<dbReference type="GO" id="GO:0003677">
    <property type="term" value="F:DNA binding"/>
    <property type="evidence" value="ECO:0007669"/>
    <property type="project" value="UniProtKB-KW"/>
</dbReference>
<dbReference type="GO" id="GO:0006310">
    <property type="term" value="P:DNA recombination"/>
    <property type="evidence" value="ECO:0007669"/>
    <property type="project" value="InterPro"/>
</dbReference>
<keyword evidence="7" id="KW-0238">DNA-binding</keyword>
<comment type="similarity">
    <text evidence="1">Belongs to the helicase family. RecQ subfamily.</text>
</comment>
<evidence type="ECO:0000256" key="11">
    <source>
        <dbReference type="ARBA" id="ARBA00044535"/>
    </source>
</evidence>
<dbReference type="InterPro" id="IPR004589">
    <property type="entry name" value="DNA_helicase_ATP-dep_RecQ"/>
</dbReference>
<dbReference type="InterPro" id="IPR014001">
    <property type="entry name" value="Helicase_ATP-bd"/>
</dbReference>
<dbReference type="SUPFAM" id="SSF52540">
    <property type="entry name" value="P-loop containing nucleoside triphosphate hydrolases"/>
    <property type="match status" value="1"/>
</dbReference>
<sequence>MTETPLEILKKYWGYDAFRSPQADIVQAVLEGKNILALMPTGGGKSIAFQVPALLKSGICIVVSPLIALINDQVEGLKKRGIRALSLAGALSYTDLERILNNAVLGNYKFLYLSPERLQQEIVRDFIKSMPVNLIVIDEAHCISHWGKDFRPAYLECVWLKEEFPKIPILALTASATQRVQNDIVQLMQINDAQVIKSSLKRSNIAYMVYKTEDKWRYLEQILHKNTGSSIVYVRSRKSTVEMAEYLNTKGLTATYFHGGLTTEQKSLKMQMWMLGDVQVMVATNAFGMGIDKPDVRTVIHWDIPPTLEDYFQEAGRAGRDGEKAFAVMLYNDYQYQSTQKKFLLHQTDVPFLKLLYAKLNAYFQIAYGEGEEILHHFQFSDFCMRYKLNPQQVANGLALLEAQSVLTFNQSYFSKATVHFLVSGNQVIDYLKNNPKYKDLVFFFLRNYPGIHDHPMVVNLEKVAVKMNLSADKIENDLIQLQKEEIIAYRGENNDAEITFHFPRRDDALIYSIAKNVKAYNQMKETLFKQMLRFLDDDKKCKSQQLLAYFGEENTQPCGICSVCVANKQAKTNINLVKNDILALLQQKAMSSQDLIFALEYQQTIVLEALKILLSMNEIRLNEFNEYLLDERKS</sequence>
<dbReference type="CDD" id="cd17920">
    <property type="entry name" value="DEXHc_RecQ"/>
    <property type="match status" value="1"/>
</dbReference>
<dbReference type="GO" id="GO:0006281">
    <property type="term" value="P:DNA repair"/>
    <property type="evidence" value="ECO:0007669"/>
    <property type="project" value="TreeGrafter"/>
</dbReference>
<evidence type="ECO:0000256" key="10">
    <source>
        <dbReference type="ARBA" id="ARBA00034808"/>
    </source>
</evidence>
<dbReference type="GO" id="GO:0009378">
    <property type="term" value="F:four-way junction helicase activity"/>
    <property type="evidence" value="ECO:0007669"/>
    <property type="project" value="TreeGrafter"/>
</dbReference>
<keyword evidence="6" id="KW-0067">ATP-binding</keyword>
<dbReference type="InterPro" id="IPR011545">
    <property type="entry name" value="DEAD/DEAH_box_helicase_dom"/>
</dbReference>
<keyword evidence="8 13" id="KW-0413">Isomerase</keyword>
<dbReference type="GO" id="GO:0005737">
    <property type="term" value="C:cytoplasm"/>
    <property type="evidence" value="ECO:0007669"/>
    <property type="project" value="TreeGrafter"/>
</dbReference>
<accession>A0A0B7H5X3</accession>
<dbReference type="Gene3D" id="1.10.10.10">
    <property type="entry name" value="Winged helix-like DNA-binding domain superfamily/Winged helix DNA-binding domain"/>
    <property type="match status" value="1"/>
</dbReference>
<evidence type="ECO:0000313" key="14">
    <source>
        <dbReference type="Proteomes" id="UP000044026"/>
    </source>
</evidence>
<dbReference type="AlphaFoldDB" id="A0A0B7H5X3"/>
<dbReference type="SMART" id="SM00490">
    <property type="entry name" value="HELICc"/>
    <property type="match status" value="1"/>
</dbReference>
<evidence type="ECO:0000256" key="6">
    <source>
        <dbReference type="ARBA" id="ARBA00022840"/>
    </source>
</evidence>
<dbReference type="GO" id="GO:0030894">
    <property type="term" value="C:replisome"/>
    <property type="evidence" value="ECO:0007669"/>
    <property type="project" value="TreeGrafter"/>
</dbReference>
<dbReference type="FunFam" id="3.40.50.300:FF:001389">
    <property type="entry name" value="ATP-dependent DNA helicase RecQ"/>
    <property type="match status" value="1"/>
</dbReference>
<dbReference type="InterPro" id="IPR036388">
    <property type="entry name" value="WH-like_DNA-bd_sf"/>
</dbReference>
<dbReference type="GO" id="GO:0046872">
    <property type="term" value="F:metal ion binding"/>
    <property type="evidence" value="ECO:0007669"/>
    <property type="project" value="UniProtKB-KW"/>
</dbReference>
<evidence type="ECO:0000313" key="13">
    <source>
        <dbReference type="EMBL" id="CEN33317.1"/>
    </source>
</evidence>
<dbReference type="NCBIfam" id="TIGR00614">
    <property type="entry name" value="recQ_fam"/>
    <property type="match status" value="1"/>
</dbReference>
<reference evidence="13 14" key="1">
    <citation type="submission" date="2015-01" db="EMBL/GenBank/DDBJ databases">
        <authorList>
            <person name="Xiang T."/>
            <person name="Song Y."/>
            <person name="Huang L."/>
            <person name="Wang B."/>
            <person name="Wu P."/>
        </authorList>
    </citation>
    <scope>NUCLEOTIDE SEQUENCE [LARGE SCALE GENOMIC DNA]</scope>
    <source>
        <strain evidence="13 14">Cc12</strain>
    </source>
</reference>
<comment type="catalytic activity">
    <reaction evidence="9">
        <text>Couples ATP hydrolysis with the unwinding of duplex DNA by translocating in the 3'-5' direction.</text>
        <dbReference type="EC" id="5.6.2.4"/>
    </reaction>
</comment>
<dbReference type="Pfam" id="PF00270">
    <property type="entry name" value="DEAD"/>
    <property type="match status" value="1"/>
</dbReference>
<dbReference type="PANTHER" id="PTHR13710:SF105">
    <property type="entry name" value="ATP-DEPENDENT DNA HELICASE Q1"/>
    <property type="match status" value="1"/>
</dbReference>
<proteinExistence type="inferred from homology"/>
<organism evidence="13 14">
    <name type="scientific">Capnocytophaga canimorsus</name>
    <dbReference type="NCBI Taxonomy" id="28188"/>
    <lineage>
        <taxon>Bacteria</taxon>
        <taxon>Pseudomonadati</taxon>
        <taxon>Bacteroidota</taxon>
        <taxon>Flavobacteriia</taxon>
        <taxon>Flavobacteriales</taxon>
        <taxon>Flavobacteriaceae</taxon>
        <taxon>Capnocytophaga</taxon>
    </lineage>
</organism>
<dbReference type="Pfam" id="PF00271">
    <property type="entry name" value="Helicase_C"/>
    <property type="match status" value="1"/>
</dbReference>
<gene>
    <name evidence="13" type="ORF">CCAN12_390027</name>
</gene>
<name>A0A0B7H5X3_9FLAO</name>
<dbReference type="EMBL" id="CDOE01000033">
    <property type="protein sequence ID" value="CEN33317.1"/>
    <property type="molecule type" value="Genomic_DNA"/>
</dbReference>
<evidence type="ECO:0000256" key="12">
    <source>
        <dbReference type="ARBA" id="ARBA00044550"/>
    </source>
</evidence>
<evidence type="ECO:0000256" key="1">
    <source>
        <dbReference type="ARBA" id="ARBA00005446"/>
    </source>
</evidence>
<dbReference type="PANTHER" id="PTHR13710">
    <property type="entry name" value="DNA HELICASE RECQ FAMILY MEMBER"/>
    <property type="match status" value="1"/>
</dbReference>
<dbReference type="Proteomes" id="UP000044026">
    <property type="component" value="Unassembled WGS sequence"/>
</dbReference>
<keyword evidence="5 13" id="KW-0347">Helicase</keyword>
<evidence type="ECO:0000256" key="3">
    <source>
        <dbReference type="ARBA" id="ARBA00022741"/>
    </source>
</evidence>
<dbReference type="GO" id="GO:0005524">
    <property type="term" value="F:ATP binding"/>
    <property type="evidence" value="ECO:0007669"/>
    <property type="project" value="UniProtKB-KW"/>
</dbReference>
<keyword evidence="4" id="KW-0378">Hydrolase</keyword>
<evidence type="ECO:0000256" key="2">
    <source>
        <dbReference type="ARBA" id="ARBA00022723"/>
    </source>
</evidence>
<dbReference type="SMART" id="SM00487">
    <property type="entry name" value="DEXDc"/>
    <property type="match status" value="1"/>
</dbReference>
<evidence type="ECO:0000256" key="9">
    <source>
        <dbReference type="ARBA" id="ARBA00034617"/>
    </source>
</evidence>
<keyword evidence="3" id="KW-0547">Nucleotide-binding</keyword>
<dbReference type="Pfam" id="PF16124">
    <property type="entry name" value="RecQ_Zn_bind"/>
    <property type="match status" value="1"/>
</dbReference>
<evidence type="ECO:0000256" key="4">
    <source>
        <dbReference type="ARBA" id="ARBA00022801"/>
    </source>
</evidence>
<evidence type="ECO:0000256" key="5">
    <source>
        <dbReference type="ARBA" id="ARBA00022806"/>
    </source>
</evidence>
<dbReference type="GeneID" id="69579641"/>
<keyword evidence="2" id="KW-0479">Metal-binding</keyword>
<dbReference type="Gene3D" id="3.40.50.300">
    <property type="entry name" value="P-loop containing nucleotide triphosphate hydrolases"/>
    <property type="match status" value="2"/>
</dbReference>
<evidence type="ECO:0000256" key="7">
    <source>
        <dbReference type="ARBA" id="ARBA00023125"/>
    </source>
</evidence>